<dbReference type="PROSITE" id="PS50043">
    <property type="entry name" value="HTH_LUXR_2"/>
    <property type="match status" value="1"/>
</dbReference>
<evidence type="ECO:0000313" key="9">
    <source>
        <dbReference type="Proteomes" id="UP000579153"/>
    </source>
</evidence>
<name>A0A7W9L7P7_9ACTN</name>
<keyword evidence="4" id="KW-0804">Transcription</keyword>
<feature type="domain" description="Response regulatory" evidence="7">
    <location>
        <begin position="4"/>
        <end position="117"/>
    </location>
</feature>
<dbReference type="InterPro" id="IPR000792">
    <property type="entry name" value="Tscrpt_reg_LuxR_C"/>
</dbReference>
<dbReference type="Pfam" id="PF00196">
    <property type="entry name" value="GerE"/>
    <property type="match status" value="1"/>
</dbReference>
<dbReference type="PANTHER" id="PTHR43214">
    <property type="entry name" value="TWO-COMPONENT RESPONSE REGULATOR"/>
    <property type="match status" value="1"/>
</dbReference>
<dbReference type="EMBL" id="JACHMB010000001">
    <property type="protein sequence ID" value="MBB5773713.1"/>
    <property type="molecule type" value="Genomic_DNA"/>
</dbReference>
<evidence type="ECO:0000256" key="2">
    <source>
        <dbReference type="ARBA" id="ARBA00023015"/>
    </source>
</evidence>
<evidence type="ECO:0000256" key="3">
    <source>
        <dbReference type="ARBA" id="ARBA00023125"/>
    </source>
</evidence>
<dbReference type="Gene3D" id="3.40.50.2300">
    <property type="match status" value="1"/>
</dbReference>
<dbReference type="SMART" id="SM00421">
    <property type="entry name" value="HTH_LUXR"/>
    <property type="match status" value="1"/>
</dbReference>
<protein>
    <submittedName>
        <fullName evidence="8">DNA-binding NarL/FixJ family response regulator</fullName>
    </submittedName>
</protein>
<dbReference type="GO" id="GO:0000160">
    <property type="term" value="P:phosphorelay signal transduction system"/>
    <property type="evidence" value="ECO:0007669"/>
    <property type="project" value="InterPro"/>
</dbReference>
<evidence type="ECO:0000313" key="8">
    <source>
        <dbReference type="EMBL" id="MBB5773713.1"/>
    </source>
</evidence>
<evidence type="ECO:0000256" key="4">
    <source>
        <dbReference type="ARBA" id="ARBA00023163"/>
    </source>
</evidence>
<dbReference type="Proteomes" id="UP000579153">
    <property type="component" value="Unassembled WGS sequence"/>
</dbReference>
<reference evidence="8 9" key="1">
    <citation type="submission" date="2020-08" db="EMBL/GenBank/DDBJ databases">
        <title>Sequencing the genomes of 1000 actinobacteria strains.</title>
        <authorList>
            <person name="Klenk H.-P."/>
        </authorList>
    </citation>
    <scope>NUCLEOTIDE SEQUENCE [LARGE SCALE GENOMIC DNA]</scope>
    <source>
        <strain evidence="8 9">DSM 45507</strain>
    </source>
</reference>
<feature type="domain" description="HTH luxR-type" evidence="6">
    <location>
        <begin position="140"/>
        <end position="205"/>
    </location>
</feature>
<keyword evidence="2" id="KW-0805">Transcription regulation</keyword>
<keyword evidence="9" id="KW-1185">Reference proteome</keyword>
<dbReference type="RefSeq" id="WP_313042382.1">
    <property type="nucleotide sequence ID" value="NZ_JACHMB010000001.1"/>
</dbReference>
<dbReference type="InterPro" id="IPR016032">
    <property type="entry name" value="Sig_transdc_resp-reg_C-effctor"/>
</dbReference>
<dbReference type="InterPro" id="IPR011006">
    <property type="entry name" value="CheY-like_superfamily"/>
</dbReference>
<dbReference type="AlphaFoldDB" id="A0A7W9L7P7"/>
<dbReference type="InterPro" id="IPR001789">
    <property type="entry name" value="Sig_transdc_resp-reg_receiver"/>
</dbReference>
<keyword evidence="1 5" id="KW-0597">Phosphoprotein</keyword>
<evidence type="ECO:0000259" key="6">
    <source>
        <dbReference type="PROSITE" id="PS50043"/>
    </source>
</evidence>
<dbReference type="CDD" id="cd06170">
    <property type="entry name" value="LuxR_C_like"/>
    <property type="match status" value="1"/>
</dbReference>
<feature type="modified residue" description="4-aspartylphosphate" evidence="5">
    <location>
        <position position="55"/>
    </location>
</feature>
<dbReference type="GO" id="GO:0006355">
    <property type="term" value="P:regulation of DNA-templated transcription"/>
    <property type="evidence" value="ECO:0007669"/>
    <property type="project" value="InterPro"/>
</dbReference>
<accession>A0A7W9L7P7</accession>
<evidence type="ECO:0000256" key="5">
    <source>
        <dbReference type="PROSITE-ProRule" id="PRU00169"/>
    </source>
</evidence>
<sequence>MTIRILLADDHPVYLEGLRMLLETIDGMTVVGTARDGSELLELSKTTPADIVVLDLDMPDLDGITAAGLLHDRMQVLVLTMHEGESMVVRALRAGAHGYVVKSAGPEAIACAIRAVAAGDTVLGGNVGAWVRAAASSGQQIGALHELSARETEVLDLVARGLSNAEIGRRLFISAKTTANHVSSILTKLGLSSRAEAVARARDAGLGI</sequence>
<dbReference type="PRINTS" id="PR00038">
    <property type="entry name" value="HTHLUXR"/>
</dbReference>
<proteinExistence type="predicted"/>
<dbReference type="InterPro" id="IPR039420">
    <property type="entry name" value="WalR-like"/>
</dbReference>
<dbReference type="PANTHER" id="PTHR43214:SF24">
    <property type="entry name" value="TRANSCRIPTIONAL REGULATORY PROTEIN NARL-RELATED"/>
    <property type="match status" value="1"/>
</dbReference>
<evidence type="ECO:0000256" key="1">
    <source>
        <dbReference type="ARBA" id="ARBA00022553"/>
    </source>
</evidence>
<dbReference type="SUPFAM" id="SSF46894">
    <property type="entry name" value="C-terminal effector domain of the bipartite response regulators"/>
    <property type="match status" value="1"/>
</dbReference>
<evidence type="ECO:0000259" key="7">
    <source>
        <dbReference type="PROSITE" id="PS50110"/>
    </source>
</evidence>
<dbReference type="PROSITE" id="PS50110">
    <property type="entry name" value="RESPONSE_REGULATORY"/>
    <property type="match status" value="1"/>
</dbReference>
<dbReference type="SMART" id="SM00448">
    <property type="entry name" value="REC"/>
    <property type="match status" value="1"/>
</dbReference>
<gene>
    <name evidence="8" type="ORF">HD596_000469</name>
</gene>
<comment type="caution">
    <text evidence="8">The sequence shown here is derived from an EMBL/GenBank/DDBJ whole genome shotgun (WGS) entry which is preliminary data.</text>
</comment>
<keyword evidence="3 8" id="KW-0238">DNA-binding</keyword>
<dbReference type="CDD" id="cd17535">
    <property type="entry name" value="REC_NarL-like"/>
    <property type="match status" value="1"/>
</dbReference>
<organism evidence="8 9">
    <name type="scientific">Nonomuraea jabiensis</name>
    <dbReference type="NCBI Taxonomy" id="882448"/>
    <lineage>
        <taxon>Bacteria</taxon>
        <taxon>Bacillati</taxon>
        <taxon>Actinomycetota</taxon>
        <taxon>Actinomycetes</taxon>
        <taxon>Streptosporangiales</taxon>
        <taxon>Streptosporangiaceae</taxon>
        <taxon>Nonomuraea</taxon>
    </lineage>
</organism>
<dbReference type="GO" id="GO:0003677">
    <property type="term" value="F:DNA binding"/>
    <property type="evidence" value="ECO:0007669"/>
    <property type="project" value="UniProtKB-KW"/>
</dbReference>
<dbReference type="SUPFAM" id="SSF52172">
    <property type="entry name" value="CheY-like"/>
    <property type="match status" value="1"/>
</dbReference>
<dbReference type="InterPro" id="IPR058245">
    <property type="entry name" value="NreC/VraR/RcsB-like_REC"/>
</dbReference>
<dbReference type="Pfam" id="PF00072">
    <property type="entry name" value="Response_reg"/>
    <property type="match status" value="1"/>
</dbReference>